<organism evidence="1 2">
    <name type="scientific">Acetobacter tropicalis NBRC 101654</name>
    <dbReference type="NCBI Taxonomy" id="749388"/>
    <lineage>
        <taxon>Bacteria</taxon>
        <taxon>Pseudomonadati</taxon>
        <taxon>Pseudomonadota</taxon>
        <taxon>Alphaproteobacteria</taxon>
        <taxon>Acetobacterales</taxon>
        <taxon>Acetobacteraceae</taxon>
        <taxon>Acetobacter</taxon>
    </lineage>
</organism>
<name>F7VC21_9PROT</name>
<sequence length="56" mass="5985">MTSKKPFQSSGLGQAFSNSLSSVRGILKTGQSSRAPFHAILFAEDFGNSKLARLPD</sequence>
<protein>
    <submittedName>
        <fullName evidence="1">Uncharacterized protein</fullName>
    </submittedName>
</protein>
<evidence type="ECO:0000313" key="1">
    <source>
        <dbReference type="EMBL" id="GAA07916.1"/>
    </source>
</evidence>
<evidence type="ECO:0000313" key="2">
    <source>
        <dbReference type="Proteomes" id="UP000004319"/>
    </source>
</evidence>
<dbReference type="EMBL" id="BABS01000017">
    <property type="protein sequence ID" value="GAA07916.1"/>
    <property type="molecule type" value="Genomic_DNA"/>
</dbReference>
<comment type="caution">
    <text evidence="1">The sequence shown here is derived from an EMBL/GenBank/DDBJ whole genome shotgun (WGS) entry which is preliminary data.</text>
</comment>
<reference evidence="1 2" key="1">
    <citation type="journal article" date="2011" name="Biochem. Biophys. Res. Commun.">
        <title>Increased number of Arginine-based salt bridges contributes to the thermotolerance of thermotolerant acetic acid bacteria, Acetobacter tropicalis SKU1100.</title>
        <authorList>
            <person name="Matsutani M."/>
            <person name="Hirakawa H."/>
            <person name="Nishikura M."/>
            <person name="Soemphol W."/>
            <person name="Ali I.A.I."/>
            <person name="Yakushi T."/>
            <person name="Matsushita K."/>
        </authorList>
    </citation>
    <scope>NUCLEOTIDE SEQUENCE [LARGE SCALE GENOMIC DNA]</scope>
    <source>
        <strain evidence="1 2">NBRC 101654</strain>
    </source>
</reference>
<dbReference type="Proteomes" id="UP000004319">
    <property type="component" value="Unassembled WGS sequence"/>
</dbReference>
<dbReference type="AlphaFoldDB" id="F7VC21"/>
<proteinExistence type="predicted"/>
<gene>
    <name evidence="1" type="ORF">ATPR_0920</name>
</gene>
<accession>F7VC21</accession>